<reference evidence="2 5" key="1">
    <citation type="submission" date="2023-02" db="EMBL/GenBank/DDBJ databases">
        <title>Pathogen: clinical or host-associated sample.</title>
        <authorList>
            <person name="Hergert J."/>
            <person name="Casey R."/>
            <person name="Wagner J."/>
            <person name="Young E.L."/>
            <person name="Oakeson K.F."/>
        </authorList>
    </citation>
    <scope>NUCLEOTIDE SEQUENCE</scope>
    <source>
        <strain evidence="3 5">2022CK-00829</strain>
        <strain evidence="2">2022CK-00830</strain>
    </source>
</reference>
<evidence type="ECO:0000259" key="1">
    <source>
        <dbReference type="Pfam" id="PF01261"/>
    </source>
</evidence>
<dbReference type="AlphaFoldDB" id="A0AAX3MT93"/>
<evidence type="ECO:0000313" key="3">
    <source>
        <dbReference type="EMBL" id="WDI04711.1"/>
    </source>
</evidence>
<dbReference type="Proteomes" id="UP001221519">
    <property type="component" value="Chromosome"/>
</dbReference>
<dbReference type="EMBL" id="CP118101">
    <property type="protein sequence ID" value="WDH80447.1"/>
    <property type="molecule type" value="Genomic_DNA"/>
</dbReference>
<dbReference type="EMBL" id="CP118108">
    <property type="protein sequence ID" value="WDI04711.1"/>
    <property type="molecule type" value="Genomic_DNA"/>
</dbReference>
<dbReference type="Gene3D" id="3.20.20.150">
    <property type="entry name" value="Divalent-metal-dependent TIM barrel enzymes"/>
    <property type="match status" value="1"/>
</dbReference>
<keyword evidence="2" id="KW-0413">Isomerase</keyword>
<organism evidence="2 4">
    <name type="scientific">Paenibacillus urinalis</name>
    <dbReference type="NCBI Taxonomy" id="521520"/>
    <lineage>
        <taxon>Bacteria</taxon>
        <taxon>Bacillati</taxon>
        <taxon>Bacillota</taxon>
        <taxon>Bacilli</taxon>
        <taxon>Bacillales</taxon>
        <taxon>Paenibacillaceae</taxon>
        <taxon>Paenibacillus</taxon>
    </lineage>
</organism>
<dbReference type="InterPro" id="IPR050312">
    <property type="entry name" value="IolE/XylAMocC-like"/>
</dbReference>
<sequence>MMLLPFKLCLNTSTLLPYRLGVREQIRIAAEAGYQGIELWVKDIDTYLEAGGLLSELRSDMEAHSLEFANAIAFWSWADTNPAERKRGFELAERELHTLAELGCTAAAAPPYGNVGDVELEDFASSFAKLAELAREIGVEPYLEFWGKAKRLHCVSDAQYVLQASGVAGAKVLLDPFHMYTGGSNLEDLAEWTGDQIGIVHVNDYPGIPSKEHIQDADRVFPGDGIAPSRELAALLSKSGYKGYLSLELFRADYGALTPLETAKLGIEKIKRAYEV</sequence>
<evidence type="ECO:0000313" key="2">
    <source>
        <dbReference type="EMBL" id="WDH80447.1"/>
    </source>
</evidence>
<dbReference type="InterPro" id="IPR013022">
    <property type="entry name" value="Xyl_isomerase-like_TIM-brl"/>
</dbReference>
<feature type="domain" description="Xylose isomerase-like TIM barrel" evidence="1">
    <location>
        <begin position="26"/>
        <end position="271"/>
    </location>
</feature>
<dbReference type="InterPro" id="IPR036237">
    <property type="entry name" value="Xyl_isomerase-like_sf"/>
</dbReference>
<dbReference type="PANTHER" id="PTHR12110">
    <property type="entry name" value="HYDROXYPYRUVATE ISOMERASE"/>
    <property type="match status" value="1"/>
</dbReference>
<keyword evidence="5" id="KW-1185">Reference proteome</keyword>
<proteinExistence type="predicted"/>
<name>A0AAX3MT93_9BACL</name>
<protein>
    <submittedName>
        <fullName evidence="2">Sugar phosphate isomerase/epimerase</fullName>
    </submittedName>
</protein>
<dbReference type="PANTHER" id="PTHR12110:SF48">
    <property type="entry name" value="BLL3656 PROTEIN"/>
    <property type="match status" value="1"/>
</dbReference>
<dbReference type="SUPFAM" id="SSF51658">
    <property type="entry name" value="Xylose isomerase-like"/>
    <property type="match status" value="1"/>
</dbReference>
<dbReference type="GO" id="GO:0016853">
    <property type="term" value="F:isomerase activity"/>
    <property type="evidence" value="ECO:0007669"/>
    <property type="project" value="UniProtKB-KW"/>
</dbReference>
<dbReference type="Proteomes" id="UP001220962">
    <property type="component" value="Chromosome"/>
</dbReference>
<dbReference type="RefSeq" id="WP_274337111.1">
    <property type="nucleotide sequence ID" value="NZ_CP118101.1"/>
</dbReference>
<dbReference type="Pfam" id="PF01261">
    <property type="entry name" value="AP_endonuc_2"/>
    <property type="match status" value="1"/>
</dbReference>
<gene>
    <name evidence="2" type="ORF">PUW23_12795</name>
    <name evidence="3" type="ORF">PUW25_12460</name>
</gene>
<evidence type="ECO:0000313" key="5">
    <source>
        <dbReference type="Proteomes" id="UP001221519"/>
    </source>
</evidence>
<evidence type="ECO:0000313" key="4">
    <source>
        <dbReference type="Proteomes" id="UP001220962"/>
    </source>
</evidence>
<accession>A0AAX3MT93</accession>